<reference evidence="4 5" key="1">
    <citation type="journal article" date="2015" name="Genome Announc.">
        <title>Expanding the biotechnology potential of lactobacilli through comparative genomics of 213 strains and associated genera.</title>
        <authorList>
            <person name="Sun Z."/>
            <person name="Harris H.M."/>
            <person name="McCann A."/>
            <person name="Guo C."/>
            <person name="Argimon S."/>
            <person name="Zhang W."/>
            <person name="Yang X."/>
            <person name="Jeffery I.B."/>
            <person name="Cooney J.C."/>
            <person name="Kagawa T.F."/>
            <person name="Liu W."/>
            <person name="Song Y."/>
            <person name="Salvetti E."/>
            <person name="Wrobel A."/>
            <person name="Rasinkangas P."/>
            <person name="Parkhill J."/>
            <person name="Rea M.C."/>
            <person name="O'Sullivan O."/>
            <person name="Ritari J."/>
            <person name="Douillard F.P."/>
            <person name="Paul Ross R."/>
            <person name="Yang R."/>
            <person name="Briner A.E."/>
            <person name="Felis G.E."/>
            <person name="de Vos W.M."/>
            <person name="Barrangou R."/>
            <person name="Klaenhammer T.R."/>
            <person name="Caufield P.W."/>
            <person name="Cui Y."/>
            <person name="Zhang H."/>
            <person name="O'Toole P.W."/>
        </authorList>
    </citation>
    <scope>NUCLEOTIDE SEQUENCE [LARGE SCALE GENOMIC DNA]</scope>
    <source>
        <strain evidence="4 5">DSM 22698</strain>
    </source>
</reference>
<evidence type="ECO:0000313" key="4">
    <source>
        <dbReference type="EMBL" id="KRM86348.1"/>
    </source>
</evidence>
<gene>
    <name evidence="4" type="ORF">FD19_GL000820</name>
</gene>
<dbReference type="Gene3D" id="2.60.40.790">
    <property type="match status" value="1"/>
</dbReference>
<proteinExistence type="inferred from homology"/>
<evidence type="ECO:0000259" key="3">
    <source>
        <dbReference type="PROSITE" id="PS01031"/>
    </source>
</evidence>
<dbReference type="Pfam" id="PF00011">
    <property type="entry name" value="HSP20"/>
    <property type="match status" value="1"/>
</dbReference>
<dbReference type="PROSITE" id="PS01031">
    <property type="entry name" value="SHSP"/>
    <property type="match status" value="1"/>
</dbReference>
<organism evidence="4 5">
    <name type="scientific">Lacticaseibacillus thailandensis DSM 22698 = JCM 13996</name>
    <dbReference type="NCBI Taxonomy" id="1423810"/>
    <lineage>
        <taxon>Bacteria</taxon>
        <taxon>Bacillati</taxon>
        <taxon>Bacillota</taxon>
        <taxon>Bacilli</taxon>
        <taxon>Lactobacillales</taxon>
        <taxon>Lactobacillaceae</taxon>
        <taxon>Lacticaseibacillus</taxon>
    </lineage>
</organism>
<comment type="similarity">
    <text evidence="1 2">Belongs to the small heat shock protein (HSP20) family.</text>
</comment>
<comment type="caution">
    <text evidence="4">The sequence shown here is derived from an EMBL/GenBank/DDBJ whole genome shotgun (WGS) entry which is preliminary data.</text>
</comment>
<evidence type="ECO:0000256" key="2">
    <source>
        <dbReference type="RuleBase" id="RU003616"/>
    </source>
</evidence>
<dbReference type="InterPro" id="IPR031107">
    <property type="entry name" value="Small_HSP"/>
</dbReference>
<dbReference type="STRING" id="1423810.FD19_GL000820"/>
<sequence length="143" mass="16504">MANEMMRRNDMFADPFFDNLGRHFFDDFFAPRQVRGLKTDIEDRGNSYVARVDVPGINKDDIHLNYQDNVLSIQVTKHTDADHSDKDGNLLMQERSYGSMSRSYRLPYVDADQIKASYNDGVLSITLPKVKEEEQTGHEINID</sequence>
<dbReference type="InterPro" id="IPR002068">
    <property type="entry name" value="A-crystallin/Hsp20_dom"/>
</dbReference>
<dbReference type="OrthoDB" id="9811615at2"/>
<evidence type="ECO:0000313" key="5">
    <source>
        <dbReference type="Proteomes" id="UP000051789"/>
    </source>
</evidence>
<dbReference type="SUPFAM" id="SSF49764">
    <property type="entry name" value="HSP20-like chaperones"/>
    <property type="match status" value="1"/>
</dbReference>
<name>A0A0R2CE22_9LACO</name>
<dbReference type="CDD" id="cd06471">
    <property type="entry name" value="ACD_LpsHSP_like"/>
    <property type="match status" value="1"/>
</dbReference>
<dbReference type="AlphaFoldDB" id="A0A0R2CE22"/>
<dbReference type="PANTHER" id="PTHR11527">
    <property type="entry name" value="HEAT-SHOCK PROTEIN 20 FAMILY MEMBER"/>
    <property type="match status" value="1"/>
</dbReference>
<dbReference type="EMBL" id="AYZK01000014">
    <property type="protein sequence ID" value="KRM86348.1"/>
    <property type="molecule type" value="Genomic_DNA"/>
</dbReference>
<dbReference type="RefSeq" id="WP_054749136.1">
    <property type="nucleotide sequence ID" value="NZ_AYZK01000014.1"/>
</dbReference>
<protein>
    <submittedName>
        <fullName evidence="4">Heat shock protein Hsp20</fullName>
    </submittedName>
</protein>
<feature type="domain" description="SHSP" evidence="3">
    <location>
        <begin position="30"/>
        <end position="143"/>
    </location>
</feature>
<dbReference type="InterPro" id="IPR008978">
    <property type="entry name" value="HSP20-like_chaperone"/>
</dbReference>
<dbReference type="PATRIC" id="fig|1423810.4.peg.848"/>
<dbReference type="Proteomes" id="UP000051789">
    <property type="component" value="Unassembled WGS sequence"/>
</dbReference>
<keyword evidence="5" id="KW-1185">Reference proteome</keyword>
<evidence type="ECO:0000256" key="1">
    <source>
        <dbReference type="PROSITE-ProRule" id="PRU00285"/>
    </source>
</evidence>
<keyword evidence="4" id="KW-0346">Stress response</keyword>
<accession>A0A0R2CE22</accession>